<sequence>MRNQQQFYQNGQPYSNAQSLVISTNNLNLASQQKIQSSKNLVESCKEFKFFQKEISPPISIKGTKFVNPFGSQSSIFQNQSETKYKQMKKIESQLKQYQKMKKEVITQTLTMQNEPFREKFNRTVKQEPSEWEELKKQRILQGKRELNQKFKVQKQAITEYLEGKKVDNKIIKHHKEVVQPNPVQRAHKLSVQPQQDIFQFTQHQQQTQTSPAQANSAIPHQPQRFLLQSQKQLMQQQEHEQYLKQFTAAHNAKKRPKSALIQMLDGANQKTEKKRKEIDPIKLKMKDFLEKFLKGEQQYFKILEDTSKKGQQIFQNGIEVSQKFFYDQIEPSEYQFNQTNDLKTNKRYRILRSEQFKLNLPQQNNLVPGEDTLTKKKLGKNPLLKHSFTKVIDEQLSKDEKFQAMENYENYDSENYYTEQIKKQRYGLEYLHQQMQKTKEGFDKNKNIPEQYSEFLKLVKQNNKNMVQIILDTNPKLINEAVDHLGQTALHWAAKRGYKKMSQILINKGANINALDLNKKTPLDLAISQDQTKTISLIKKEEAVQKMEKKINTHDDQNITIISQQDDQLNLTGLISPGSNKLQITKQAQF</sequence>
<dbReference type="RefSeq" id="XP_001030030.2">
    <property type="nucleotide sequence ID" value="XM_001030030.2"/>
</dbReference>
<proteinExistence type="predicted"/>
<evidence type="ECO:0000313" key="5">
    <source>
        <dbReference type="Proteomes" id="UP000009168"/>
    </source>
</evidence>
<dbReference type="SUPFAM" id="SSF48403">
    <property type="entry name" value="Ankyrin repeat"/>
    <property type="match status" value="1"/>
</dbReference>
<accession>Q22AR8</accession>
<dbReference type="InterPro" id="IPR036770">
    <property type="entry name" value="Ankyrin_rpt-contain_sf"/>
</dbReference>
<evidence type="ECO:0000256" key="1">
    <source>
        <dbReference type="ARBA" id="ARBA00022737"/>
    </source>
</evidence>
<dbReference type="InterPro" id="IPR002110">
    <property type="entry name" value="Ankyrin_rpt"/>
</dbReference>
<dbReference type="GO" id="GO:0000976">
    <property type="term" value="F:transcription cis-regulatory region binding"/>
    <property type="evidence" value="ECO:0007669"/>
    <property type="project" value="TreeGrafter"/>
</dbReference>
<keyword evidence="5" id="KW-1185">Reference proteome</keyword>
<feature type="repeat" description="ANK" evidence="3">
    <location>
        <begin position="486"/>
        <end position="518"/>
    </location>
</feature>
<protein>
    <submittedName>
        <fullName evidence="4">Ankyrin repeat protein</fullName>
    </submittedName>
</protein>
<dbReference type="PANTHER" id="PTHR24193">
    <property type="entry name" value="ANKYRIN REPEAT PROTEIN"/>
    <property type="match status" value="1"/>
</dbReference>
<dbReference type="AlphaFoldDB" id="Q22AR8"/>
<dbReference type="KEGG" id="tet:TTHERM_01169350"/>
<dbReference type="EMBL" id="GG662687">
    <property type="protein sequence ID" value="EAR82367.2"/>
    <property type="molecule type" value="Genomic_DNA"/>
</dbReference>
<dbReference type="STRING" id="312017.Q22AR8"/>
<evidence type="ECO:0000256" key="2">
    <source>
        <dbReference type="ARBA" id="ARBA00023043"/>
    </source>
</evidence>
<evidence type="ECO:0000256" key="3">
    <source>
        <dbReference type="PROSITE-ProRule" id="PRU00023"/>
    </source>
</evidence>
<dbReference type="Pfam" id="PF12796">
    <property type="entry name" value="Ank_2"/>
    <property type="match status" value="1"/>
</dbReference>
<dbReference type="PROSITE" id="PS50297">
    <property type="entry name" value="ANK_REP_REGION"/>
    <property type="match status" value="1"/>
</dbReference>
<reference evidence="5" key="1">
    <citation type="journal article" date="2006" name="PLoS Biol.">
        <title>Macronuclear genome sequence of the ciliate Tetrahymena thermophila, a model eukaryote.</title>
        <authorList>
            <person name="Eisen J.A."/>
            <person name="Coyne R.S."/>
            <person name="Wu M."/>
            <person name="Wu D."/>
            <person name="Thiagarajan M."/>
            <person name="Wortman J.R."/>
            <person name="Badger J.H."/>
            <person name="Ren Q."/>
            <person name="Amedeo P."/>
            <person name="Jones K.M."/>
            <person name="Tallon L.J."/>
            <person name="Delcher A.L."/>
            <person name="Salzberg S.L."/>
            <person name="Silva J.C."/>
            <person name="Haas B.J."/>
            <person name="Majoros W.H."/>
            <person name="Farzad M."/>
            <person name="Carlton J.M."/>
            <person name="Smith R.K. Jr."/>
            <person name="Garg J."/>
            <person name="Pearlman R.E."/>
            <person name="Karrer K.M."/>
            <person name="Sun L."/>
            <person name="Manning G."/>
            <person name="Elde N.C."/>
            <person name="Turkewitz A.P."/>
            <person name="Asai D.J."/>
            <person name="Wilkes D.E."/>
            <person name="Wang Y."/>
            <person name="Cai H."/>
            <person name="Collins K."/>
            <person name="Stewart B.A."/>
            <person name="Lee S.R."/>
            <person name="Wilamowska K."/>
            <person name="Weinberg Z."/>
            <person name="Ruzzo W.L."/>
            <person name="Wloga D."/>
            <person name="Gaertig J."/>
            <person name="Frankel J."/>
            <person name="Tsao C.-C."/>
            <person name="Gorovsky M.A."/>
            <person name="Keeling P.J."/>
            <person name="Waller R.F."/>
            <person name="Patron N.J."/>
            <person name="Cherry J.M."/>
            <person name="Stover N.A."/>
            <person name="Krieger C.J."/>
            <person name="del Toro C."/>
            <person name="Ryder H.F."/>
            <person name="Williamson S.C."/>
            <person name="Barbeau R.A."/>
            <person name="Hamilton E.P."/>
            <person name="Orias E."/>
        </authorList>
    </citation>
    <scope>NUCLEOTIDE SEQUENCE [LARGE SCALE GENOMIC DNA]</scope>
    <source>
        <strain evidence="5">SB210</strain>
    </source>
</reference>
<dbReference type="OrthoDB" id="341259at2759"/>
<gene>
    <name evidence="4" type="ORF">TTHERM_01169350</name>
</gene>
<organism evidence="4 5">
    <name type="scientific">Tetrahymena thermophila (strain SB210)</name>
    <dbReference type="NCBI Taxonomy" id="312017"/>
    <lineage>
        <taxon>Eukaryota</taxon>
        <taxon>Sar</taxon>
        <taxon>Alveolata</taxon>
        <taxon>Ciliophora</taxon>
        <taxon>Intramacronucleata</taxon>
        <taxon>Oligohymenophorea</taxon>
        <taxon>Hymenostomatida</taxon>
        <taxon>Tetrahymenina</taxon>
        <taxon>Tetrahymenidae</taxon>
        <taxon>Tetrahymena</taxon>
    </lineage>
</organism>
<dbReference type="GO" id="GO:0005634">
    <property type="term" value="C:nucleus"/>
    <property type="evidence" value="ECO:0007669"/>
    <property type="project" value="TreeGrafter"/>
</dbReference>
<dbReference type="GO" id="GO:0045944">
    <property type="term" value="P:positive regulation of transcription by RNA polymerase II"/>
    <property type="evidence" value="ECO:0007669"/>
    <property type="project" value="TreeGrafter"/>
</dbReference>
<evidence type="ECO:0000313" key="4">
    <source>
        <dbReference type="EMBL" id="EAR82367.2"/>
    </source>
</evidence>
<dbReference type="Proteomes" id="UP000009168">
    <property type="component" value="Unassembled WGS sequence"/>
</dbReference>
<dbReference type="Gene3D" id="1.25.40.20">
    <property type="entry name" value="Ankyrin repeat-containing domain"/>
    <property type="match status" value="1"/>
</dbReference>
<dbReference type="PANTHER" id="PTHR24193:SF121">
    <property type="entry name" value="ADA2A-CONTAINING COMPLEX COMPONENT 3, ISOFORM D"/>
    <property type="match status" value="1"/>
</dbReference>
<dbReference type="InterPro" id="IPR050663">
    <property type="entry name" value="Ankyrin-SOCS_Box"/>
</dbReference>
<dbReference type="HOGENOM" id="CLU_916696_0_0_1"/>
<dbReference type="GeneID" id="7824404"/>
<dbReference type="PROSITE" id="PS50088">
    <property type="entry name" value="ANK_REPEAT"/>
    <property type="match status" value="1"/>
</dbReference>
<name>Q22AR8_TETTS</name>
<keyword evidence="2 3" id="KW-0040">ANK repeat</keyword>
<keyword evidence="1" id="KW-0677">Repeat</keyword>
<dbReference type="InParanoid" id="Q22AR8"/>
<dbReference type="SMART" id="SM00248">
    <property type="entry name" value="ANK"/>
    <property type="match status" value="3"/>
</dbReference>